<keyword evidence="1" id="KW-0812">Transmembrane</keyword>
<reference evidence="2" key="2">
    <citation type="submission" date="2023-06" db="EMBL/GenBank/DDBJ databases">
        <authorList>
            <consortium name="Lawrence Berkeley National Laboratory"/>
            <person name="Haridas S."/>
            <person name="Hensen N."/>
            <person name="Bonometti L."/>
            <person name="Westerberg I."/>
            <person name="Brannstrom I.O."/>
            <person name="Guillou S."/>
            <person name="Cros-Aarteil S."/>
            <person name="Calhoun S."/>
            <person name="Kuo A."/>
            <person name="Mondo S."/>
            <person name="Pangilinan J."/>
            <person name="Riley R."/>
            <person name="LaButti K."/>
            <person name="Andreopoulos B."/>
            <person name="Lipzen A."/>
            <person name="Chen C."/>
            <person name="Yanf M."/>
            <person name="Daum C."/>
            <person name="Ng V."/>
            <person name="Clum A."/>
            <person name="Steindorff A."/>
            <person name="Ohm R."/>
            <person name="Martin F."/>
            <person name="Silar P."/>
            <person name="Natvig D."/>
            <person name="Lalanne C."/>
            <person name="Gautier V."/>
            <person name="Ament-velasquez S.L."/>
            <person name="Kruys A."/>
            <person name="Hutchinson M.I."/>
            <person name="Powell A.J."/>
            <person name="Barry K."/>
            <person name="Miller A.N."/>
            <person name="Grigoriev I.V."/>
            <person name="Debuchy R."/>
            <person name="Gladieux P."/>
            <person name="Thoren M.H."/>
            <person name="Johannesson H."/>
        </authorList>
    </citation>
    <scope>NUCLEOTIDE SEQUENCE</scope>
    <source>
        <strain evidence="2">CBS 232.78</strain>
    </source>
</reference>
<gene>
    <name evidence="2" type="ORF">B0H63DRAFT_478129</name>
</gene>
<dbReference type="Proteomes" id="UP001285441">
    <property type="component" value="Unassembled WGS sequence"/>
</dbReference>
<sequence length="82" mass="8875">MGILHKIPRQARHPSPTSKLSHLPTGFVMGVLKAAALRMLVSLIIPRTVSPSWTGQAICACSLILYNATLYVFHPATPPQVT</sequence>
<feature type="transmembrane region" description="Helical" evidence="1">
    <location>
        <begin position="20"/>
        <end position="41"/>
    </location>
</feature>
<accession>A0AAE0KKZ5</accession>
<keyword evidence="1" id="KW-0472">Membrane</keyword>
<name>A0AAE0KKZ5_9PEZI</name>
<dbReference type="AlphaFoldDB" id="A0AAE0KKZ5"/>
<keyword evidence="3" id="KW-1185">Reference proteome</keyword>
<evidence type="ECO:0000313" key="2">
    <source>
        <dbReference type="EMBL" id="KAK3377840.1"/>
    </source>
</evidence>
<proteinExistence type="predicted"/>
<organism evidence="2 3">
    <name type="scientific">Podospora didyma</name>
    <dbReference type="NCBI Taxonomy" id="330526"/>
    <lineage>
        <taxon>Eukaryota</taxon>
        <taxon>Fungi</taxon>
        <taxon>Dikarya</taxon>
        <taxon>Ascomycota</taxon>
        <taxon>Pezizomycotina</taxon>
        <taxon>Sordariomycetes</taxon>
        <taxon>Sordariomycetidae</taxon>
        <taxon>Sordariales</taxon>
        <taxon>Podosporaceae</taxon>
        <taxon>Podospora</taxon>
    </lineage>
</organism>
<protein>
    <submittedName>
        <fullName evidence="2">Uncharacterized protein</fullName>
    </submittedName>
</protein>
<comment type="caution">
    <text evidence="2">The sequence shown here is derived from an EMBL/GenBank/DDBJ whole genome shotgun (WGS) entry which is preliminary data.</text>
</comment>
<keyword evidence="1" id="KW-1133">Transmembrane helix</keyword>
<dbReference type="EMBL" id="JAULSW010000006">
    <property type="protein sequence ID" value="KAK3377840.1"/>
    <property type="molecule type" value="Genomic_DNA"/>
</dbReference>
<evidence type="ECO:0000313" key="3">
    <source>
        <dbReference type="Proteomes" id="UP001285441"/>
    </source>
</evidence>
<feature type="transmembrane region" description="Helical" evidence="1">
    <location>
        <begin position="53"/>
        <end position="73"/>
    </location>
</feature>
<reference evidence="2" key="1">
    <citation type="journal article" date="2023" name="Mol. Phylogenet. Evol.">
        <title>Genome-scale phylogeny and comparative genomics of the fungal order Sordariales.</title>
        <authorList>
            <person name="Hensen N."/>
            <person name="Bonometti L."/>
            <person name="Westerberg I."/>
            <person name="Brannstrom I.O."/>
            <person name="Guillou S."/>
            <person name="Cros-Aarteil S."/>
            <person name="Calhoun S."/>
            <person name="Haridas S."/>
            <person name="Kuo A."/>
            <person name="Mondo S."/>
            <person name="Pangilinan J."/>
            <person name="Riley R."/>
            <person name="LaButti K."/>
            <person name="Andreopoulos B."/>
            <person name="Lipzen A."/>
            <person name="Chen C."/>
            <person name="Yan M."/>
            <person name="Daum C."/>
            <person name="Ng V."/>
            <person name="Clum A."/>
            <person name="Steindorff A."/>
            <person name="Ohm R.A."/>
            <person name="Martin F."/>
            <person name="Silar P."/>
            <person name="Natvig D.O."/>
            <person name="Lalanne C."/>
            <person name="Gautier V."/>
            <person name="Ament-Velasquez S.L."/>
            <person name="Kruys A."/>
            <person name="Hutchinson M.I."/>
            <person name="Powell A.J."/>
            <person name="Barry K."/>
            <person name="Miller A.N."/>
            <person name="Grigoriev I.V."/>
            <person name="Debuchy R."/>
            <person name="Gladieux P."/>
            <person name="Hiltunen Thoren M."/>
            <person name="Johannesson H."/>
        </authorList>
    </citation>
    <scope>NUCLEOTIDE SEQUENCE</scope>
    <source>
        <strain evidence="2">CBS 232.78</strain>
    </source>
</reference>
<evidence type="ECO:0000256" key="1">
    <source>
        <dbReference type="SAM" id="Phobius"/>
    </source>
</evidence>